<keyword evidence="1" id="KW-0732">Signal</keyword>
<sequence length="447" mass="51237">MTRNLMRETLLLLLILLSSPLFVYAQEYKVDADIRPRYEYRRGFGQPRPVDDNIDMADNFISQRTRLKFYYKDKEELIEVKFAFQDVRTWGATPTLNNTDNGNLHLYEGWAKFAFGETTALKIGRQELKYDDDRILGNVDWAQQGLVHDAAIFMYDGLFKLHAGGTYQSDRENLFRQPYALSPNYKTLQFLWLNKSFENFKLSLLFLNNGLEQIDTDDPDFTADDLKIRYSQTMGGRAVFSIAVLDVALNGYYQTGQDGSNRDINAYNVMLEVKGKIQGLVDLTLGAELLSGNDDDTAADENEAFNPFYGTNHKFNGFMDYFYVGGRHQGSVGLQDYYAKLGFNIGKNWRVNADYHFFSSMGRQVLNLVGDLSDRSLGQELDLTASFKLYDHVKFDGGFSFLFPQDGIIDLRDLSTGTARDRDKINQWGWVRVIINPTIFSKKGEQN</sequence>
<accession>A0A315ZAF9</accession>
<proteinExistence type="predicted"/>
<dbReference type="Proteomes" id="UP000245535">
    <property type="component" value="Unassembled WGS sequence"/>
</dbReference>
<feature type="signal peptide" evidence="1">
    <location>
        <begin position="1"/>
        <end position="25"/>
    </location>
</feature>
<gene>
    <name evidence="2" type="ORF">BC781_104345</name>
</gene>
<keyword evidence="3" id="KW-1185">Reference proteome</keyword>
<comment type="caution">
    <text evidence="2">The sequence shown here is derived from an EMBL/GenBank/DDBJ whole genome shotgun (WGS) entry which is preliminary data.</text>
</comment>
<dbReference type="Gene3D" id="2.40.160.100">
    <property type="match status" value="1"/>
</dbReference>
<dbReference type="InterPro" id="IPR053728">
    <property type="entry name" value="Alginate_Permeability_Chnl"/>
</dbReference>
<name>A0A315ZAF9_SEDFL</name>
<organism evidence="2 3">
    <name type="scientific">Sediminitomix flava</name>
    <dbReference type="NCBI Taxonomy" id="379075"/>
    <lineage>
        <taxon>Bacteria</taxon>
        <taxon>Pseudomonadati</taxon>
        <taxon>Bacteroidota</taxon>
        <taxon>Cytophagia</taxon>
        <taxon>Cytophagales</taxon>
        <taxon>Flammeovirgaceae</taxon>
        <taxon>Sediminitomix</taxon>
    </lineage>
</organism>
<reference evidence="2 3" key="1">
    <citation type="submission" date="2018-03" db="EMBL/GenBank/DDBJ databases">
        <title>Genomic Encyclopedia of Archaeal and Bacterial Type Strains, Phase II (KMG-II): from individual species to whole genera.</title>
        <authorList>
            <person name="Goeker M."/>
        </authorList>
    </citation>
    <scope>NUCLEOTIDE SEQUENCE [LARGE SCALE GENOMIC DNA]</scope>
    <source>
        <strain evidence="2 3">DSM 28229</strain>
    </source>
</reference>
<protein>
    <submittedName>
        <fullName evidence="2">Alginate export protein</fullName>
    </submittedName>
</protein>
<evidence type="ECO:0000256" key="1">
    <source>
        <dbReference type="SAM" id="SignalP"/>
    </source>
</evidence>
<evidence type="ECO:0000313" key="3">
    <source>
        <dbReference type="Proteomes" id="UP000245535"/>
    </source>
</evidence>
<dbReference type="AlphaFoldDB" id="A0A315ZAF9"/>
<dbReference type="EMBL" id="QGDO01000004">
    <property type="protein sequence ID" value="PWJ41070.1"/>
    <property type="molecule type" value="Genomic_DNA"/>
</dbReference>
<evidence type="ECO:0000313" key="2">
    <source>
        <dbReference type="EMBL" id="PWJ41070.1"/>
    </source>
</evidence>
<feature type="chain" id="PRO_5016262895" evidence="1">
    <location>
        <begin position="26"/>
        <end position="447"/>
    </location>
</feature>